<dbReference type="Pfam" id="PF13927">
    <property type="entry name" value="Ig_3"/>
    <property type="match status" value="1"/>
</dbReference>
<dbReference type="Pfam" id="PF00047">
    <property type="entry name" value="ig"/>
    <property type="match status" value="1"/>
</dbReference>
<evidence type="ECO:0000256" key="7">
    <source>
        <dbReference type="ARBA" id="ARBA00023136"/>
    </source>
</evidence>
<dbReference type="FunFam" id="2.60.40.10:FF:000049">
    <property type="entry name" value="Leukocyte immunoglobulin-like receptor subfamily B member 1"/>
    <property type="match status" value="4"/>
</dbReference>
<keyword evidence="8" id="KW-1015">Disulfide bond</keyword>
<keyword evidence="7 12" id="KW-0472">Membrane</keyword>
<dbReference type="InterPro" id="IPR007110">
    <property type="entry name" value="Ig-like_dom"/>
</dbReference>
<reference evidence="15" key="1">
    <citation type="submission" date="2025-08" db="UniProtKB">
        <authorList>
            <consortium name="RefSeq"/>
        </authorList>
    </citation>
    <scope>IDENTIFICATION</scope>
    <source>
        <tissue evidence="15">Spleen</tissue>
    </source>
</reference>
<protein>
    <submittedName>
        <fullName evidence="15">Leukocyte immunoglobulin-like receptor subfamily B member 3 isoform X2</fullName>
    </submittedName>
</protein>
<feature type="domain" description="Ig-like" evidence="13">
    <location>
        <begin position="80"/>
        <end position="171"/>
    </location>
</feature>
<dbReference type="PANTHER" id="PTHR11738:SF179">
    <property type="entry name" value="LEUKOCYTE IMMUNOGLOBULIN-LIKE RECEPTOR SUBFAMILY A MEMBER 5"/>
    <property type="match status" value="1"/>
</dbReference>
<evidence type="ECO:0000256" key="6">
    <source>
        <dbReference type="ARBA" id="ARBA00022989"/>
    </source>
</evidence>
<keyword evidence="10" id="KW-0393">Immunoglobulin domain</keyword>
<evidence type="ECO:0000256" key="2">
    <source>
        <dbReference type="ARBA" id="ARBA00022475"/>
    </source>
</evidence>
<feature type="region of interest" description="Disordered" evidence="11">
    <location>
        <begin position="11"/>
        <end position="45"/>
    </location>
</feature>
<feature type="domain" description="Ig-like" evidence="13">
    <location>
        <begin position="378"/>
        <end position="472"/>
    </location>
</feature>
<feature type="region of interest" description="Disordered" evidence="11">
    <location>
        <begin position="519"/>
        <end position="544"/>
    </location>
</feature>
<dbReference type="GO" id="GO:0002764">
    <property type="term" value="P:immune response-regulating signaling pathway"/>
    <property type="evidence" value="ECO:0007669"/>
    <property type="project" value="TreeGrafter"/>
</dbReference>
<dbReference type="RefSeq" id="XP_033701683.1">
    <property type="nucleotide sequence ID" value="XM_033845792.1"/>
</dbReference>
<dbReference type="PANTHER" id="PTHR11738">
    <property type="entry name" value="MHC CLASS I NK CELL RECEPTOR"/>
    <property type="match status" value="1"/>
</dbReference>
<feature type="region of interest" description="Disordered" evidence="11">
    <location>
        <begin position="562"/>
        <end position="671"/>
    </location>
</feature>
<organism evidence="14 15">
    <name type="scientific">Tursiops truncatus</name>
    <name type="common">Atlantic bottle-nosed dolphin</name>
    <name type="synonym">Delphinus truncatus</name>
    <dbReference type="NCBI Taxonomy" id="9739"/>
    <lineage>
        <taxon>Eukaryota</taxon>
        <taxon>Metazoa</taxon>
        <taxon>Chordata</taxon>
        <taxon>Craniata</taxon>
        <taxon>Vertebrata</taxon>
        <taxon>Euteleostomi</taxon>
        <taxon>Mammalia</taxon>
        <taxon>Eutheria</taxon>
        <taxon>Laurasiatheria</taxon>
        <taxon>Artiodactyla</taxon>
        <taxon>Whippomorpha</taxon>
        <taxon>Cetacea</taxon>
        <taxon>Odontoceti</taxon>
        <taxon>Delphinidae</taxon>
        <taxon>Tursiops</taxon>
    </lineage>
</organism>
<evidence type="ECO:0000256" key="4">
    <source>
        <dbReference type="ARBA" id="ARBA00022729"/>
    </source>
</evidence>
<dbReference type="GeneID" id="117309195"/>
<keyword evidence="14" id="KW-1185">Reference proteome</keyword>
<dbReference type="Gene3D" id="2.60.40.10">
    <property type="entry name" value="Immunoglobulins"/>
    <property type="match status" value="4"/>
</dbReference>
<evidence type="ECO:0000256" key="9">
    <source>
        <dbReference type="ARBA" id="ARBA00023180"/>
    </source>
</evidence>
<dbReference type="Pfam" id="PF13895">
    <property type="entry name" value="Ig_2"/>
    <property type="match status" value="1"/>
</dbReference>
<feature type="domain" description="Ig-like" evidence="13">
    <location>
        <begin position="278"/>
        <end position="367"/>
    </location>
</feature>
<dbReference type="SMART" id="SM00408">
    <property type="entry name" value="IGc2"/>
    <property type="match status" value="2"/>
</dbReference>
<dbReference type="SUPFAM" id="SSF48726">
    <property type="entry name" value="Immunoglobulin"/>
    <property type="match status" value="4"/>
</dbReference>
<keyword evidence="3 12" id="KW-0812">Transmembrane</keyword>
<sequence>MTPSLTALLCLGEMEEGEGKPQPGTDPSPQPGCSVRRPQDSGGSRVGEALLRIQGEPLTGVSLPGLRVGLRTQVQAGTLPKPTIWAEPGSVIPWGSPVTIWCQGTRGAQIFRLDKEGSSPPWYRQAPREPGDKGKFSISYMTQYGAGIYHCYYRSPTDWSERSDPLQLVVTGVHSKPTLSALPSPVVTSGGNVTLQCGSWEGVDGFILTKEGEPKSSWTLDAQRGPHGQTQALFPMGRVTPSHRWMFRCHGFYRDTPQVWSAPSDPLELLVPGASGKPSLLTPQGPVVASGQNLTLQCRSDVGYDRFTLSQEWRQALPQRPGRQPQAGLSQADFPLGPVTNTHAGRYRCYGGHNLSSEWSAPSDPLDILVAGWFPDTPSLSVQPGPLVASGENVTLLCQSGSTRETFLLSKEGAAWPPLRLRSKYRGGHFQAEFSMSPVTSAHNGTYRCYSSLSSNPYLLSHASALLELTVSGGTEVGALPPTEPGPQTGLKWYLNVLIGVSVAFVLLPLVLLVRHRGQSRRRKSGAADPEPKDTGLQSSSCPAAAAQDQALYAAVKDTQPEDGVQLDHPNRQDADPQEGTYAQVNHSRSRLRRGVATSPSSLSGRLLDTKDRQAEEDGQRDGQAAASEAPQDVTYAQLNHSTFRRETATPAPQSGEPPEEPSVYAALAVR</sequence>
<evidence type="ECO:0000259" key="13">
    <source>
        <dbReference type="PROSITE" id="PS50835"/>
    </source>
</evidence>
<dbReference type="GO" id="GO:0005886">
    <property type="term" value="C:plasma membrane"/>
    <property type="evidence" value="ECO:0007669"/>
    <property type="project" value="UniProtKB-SubCell"/>
</dbReference>
<keyword evidence="2" id="KW-1003">Cell membrane</keyword>
<evidence type="ECO:0000256" key="12">
    <source>
        <dbReference type="SAM" id="Phobius"/>
    </source>
</evidence>
<evidence type="ECO:0000256" key="8">
    <source>
        <dbReference type="ARBA" id="ARBA00023157"/>
    </source>
</evidence>
<evidence type="ECO:0000256" key="1">
    <source>
        <dbReference type="ARBA" id="ARBA00004162"/>
    </source>
</evidence>
<dbReference type="GO" id="GO:0019221">
    <property type="term" value="P:cytokine-mediated signaling pathway"/>
    <property type="evidence" value="ECO:0007669"/>
    <property type="project" value="TreeGrafter"/>
</dbReference>
<dbReference type="InterPro" id="IPR013783">
    <property type="entry name" value="Ig-like_fold"/>
</dbReference>
<dbReference type="AlphaFoldDB" id="A0A6J3QI22"/>
<dbReference type="SMART" id="SM00409">
    <property type="entry name" value="IG"/>
    <property type="match status" value="4"/>
</dbReference>
<evidence type="ECO:0000313" key="14">
    <source>
        <dbReference type="Proteomes" id="UP000245320"/>
    </source>
</evidence>
<evidence type="ECO:0000256" key="11">
    <source>
        <dbReference type="SAM" id="MobiDB-lite"/>
    </source>
</evidence>
<dbReference type="InterPro" id="IPR013151">
    <property type="entry name" value="Immunoglobulin_dom"/>
</dbReference>
<proteinExistence type="predicted"/>
<evidence type="ECO:0000256" key="3">
    <source>
        <dbReference type="ARBA" id="ARBA00022692"/>
    </source>
</evidence>
<keyword evidence="5" id="KW-0677">Repeat</keyword>
<comment type="subcellular location">
    <subcellularLocation>
        <location evidence="1">Cell membrane</location>
        <topology evidence="1">Single-pass membrane protein</topology>
    </subcellularLocation>
</comment>
<name>A0A6J3QI22_TURTR</name>
<evidence type="ECO:0000256" key="5">
    <source>
        <dbReference type="ARBA" id="ARBA00022737"/>
    </source>
</evidence>
<dbReference type="InterPro" id="IPR050412">
    <property type="entry name" value="Ig-like_Receptors_ImmuneReg"/>
</dbReference>
<feature type="compositionally biased region" description="Basic and acidic residues" evidence="11">
    <location>
        <begin position="608"/>
        <end position="621"/>
    </location>
</feature>
<dbReference type="InterPro" id="IPR003599">
    <property type="entry name" value="Ig_sub"/>
</dbReference>
<gene>
    <name evidence="15" type="primary">LOC117309195</name>
</gene>
<dbReference type="InterPro" id="IPR003598">
    <property type="entry name" value="Ig_sub2"/>
</dbReference>
<dbReference type="InterPro" id="IPR036179">
    <property type="entry name" value="Ig-like_dom_sf"/>
</dbReference>
<evidence type="ECO:0000313" key="15">
    <source>
        <dbReference type="RefSeq" id="XP_033701683.1"/>
    </source>
</evidence>
<keyword evidence="9" id="KW-0325">Glycoprotein</keyword>
<feature type="transmembrane region" description="Helical" evidence="12">
    <location>
        <begin position="493"/>
        <end position="514"/>
    </location>
</feature>
<keyword evidence="6 12" id="KW-1133">Transmembrane helix</keyword>
<dbReference type="PROSITE" id="PS50835">
    <property type="entry name" value="IG_LIKE"/>
    <property type="match status" value="3"/>
</dbReference>
<accession>A0A6J3QI22</accession>
<evidence type="ECO:0000256" key="10">
    <source>
        <dbReference type="ARBA" id="ARBA00023319"/>
    </source>
</evidence>
<keyword evidence="4" id="KW-0732">Signal</keyword>
<dbReference type="GO" id="GO:0032396">
    <property type="term" value="F:inhibitory MHC class I receptor activity"/>
    <property type="evidence" value="ECO:0007669"/>
    <property type="project" value="TreeGrafter"/>
</dbReference>
<dbReference type="Proteomes" id="UP000245320">
    <property type="component" value="Chromosome 19"/>
</dbReference>